<keyword evidence="2" id="KW-0805">Transcription regulation</keyword>
<reference evidence="5" key="1">
    <citation type="journal article" date="2023" name="Proc. Natl. Acad. Sci. U.S.A.">
        <title>Genomic and structural basis for evolution of tropane alkaloid biosynthesis.</title>
        <authorList>
            <person name="Wanga Y.-J."/>
            <person name="Taina T."/>
            <person name="Yua J.-Y."/>
            <person name="Lia J."/>
            <person name="Xua B."/>
            <person name="Chenc J."/>
            <person name="D'Auriad J.C."/>
            <person name="Huanga J.-P."/>
            <person name="Huanga S.-X."/>
        </authorList>
    </citation>
    <scope>NUCLEOTIDE SEQUENCE [LARGE SCALE GENOMIC DNA]</scope>
    <source>
        <strain evidence="5">cv. KIB-2019</strain>
    </source>
</reference>
<dbReference type="Gene3D" id="1.25.70.10">
    <property type="entry name" value="Transcription termination factor 3, mitochondrial"/>
    <property type="match status" value="1"/>
</dbReference>
<evidence type="ECO:0000313" key="4">
    <source>
        <dbReference type="EMBL" id="KAJ8531031.1"/>
    </source>
</evidence>
<dbReference type="PANTHER" id="PTHR13068:SF212">
    <property type="match status" value="1"/>
</dbReference>
<evidence type="ECO:0000256" key="2">
    <source>
        <dbReference type="ARBA" id="ARBA00022472"/>
    </source>
</evidence>
<dbReference type="InterPro" id="IPR038538">
    <property type="entry name" value="MTERF_sf"/>
</dbReference>
<keyword evidence="5" id="KW-1185">Reference proteome</keyword>
<protein>
    <submittedName>
        <fullName evidence="4">Uncharacterized protein</fullName>
    </submittedName>
</protein>
<dbReference type="Pfam" id="PF02536">
    <property type="entry name" value="mTERF"/>
    <property type="match status" value="1"/>
</dbReference>
<gene>
    <name evidence="4" type="ORF">K7X08_025762</name>
</gene>
<accession>A0A9Q1L8Z5</accession>
<keyword evidence="3" id="KW-0809">Transit peptide</keyword>
<comment type="similarity">
    <text evidence="1">Belongs to the mTERF family.</text>
</comment>
<evidence type="ECO:0000256" key="3">
    <source>
        <dbReference type="ARBA" id="ARBA00022946"/>
    </source>
</evidence>
<dbReference type="OrthoDB" id="637682at2759"/>
<keyword evidence="2" id="KW-0804">Transcription</keyword>
<evidence type="ECO:0000256" key="1">
    <source>
        <dbReference type="ARBA" id="ARBA00007692"/>
    </source>
</evidence>
<dbReference type="PANTHER" id="PTHR13068">
    <property type="entry name" value="CGI-12 PROTEIN-RELATED"/>
    <property type="match status" value="1"/>
</dbReference>
<dbReference type="InterPro" id="IPR003690">
    <property type="entry name" value="MTERF"/>
</dbReference>
<dbReference type="AlphaFoldDB" id="A0A9Q1L8Z5"/>
<proteinExistence type="inferred from homology"/>
<dbReference type="GO" id="GO:0003676">
    <property type="term" value="F:nucleic acid binding"/>
    <property type="evidence" value="ECO:0007669"/>
    <property type="project" value="InterPro"/>
</dbReference>
<dbReference type="GO" id="GO:0006353">
    <property type="term" value="P:DNA-templated transcription termination"/>
    <property type="evidence" value="ECO:0007669"/>
    <property type="project" value="UniProtKB-KW"/>
</dbReference>
<keyword evidence="2" id="KW-0806">Transcription termination</keyword>
<evidence type="ECO:0000313" key="5">
    <source>
        <dbReference type="Proteomes" id="UP001152561"/>
    </source>
</evidence>
<comment type="caution">
    <text evidence="4">The sequence shown here is derived from an EMBL/GenBank/DDBJ whole genome shotgun (WGS) entry which is preliminary data.</text>
</comment>
<name>A0A9Q1L8Z5_9SOLA</name>
<dbReference type="Proteomes" id="UP001152561">
    <property type="component" value="Unassembled WGS sequence"/>
</dbReference>
<sequence length="250" mass="28010">MPEFLVNSLGYSKEKATSASTMVTFLKPGNNKPDLVLNFFKQIGLDKTQIKLLISPAPRLLFADVSKTLEPKIKVLQEFGLSGSDLVRVISRSGTFLRTDRAMAPNISLLQNLGCSSLDIEKLVLRNPRIFLQKPEWLEDIVEKDFCIRRDSRMFFYGVESISSLSEWKSADFTCFRHYCQSCWRRTMEESEIGHTEASVDSAAHALPLPASLIPNATPELITQTSLVNSSAATSIGQVIVSDTRKTWFI</sequence>
<organism evidence="4 5">
    <name type="scientific">Anisodus acutangulus</name>
    <dbReference type="NCBI Taxonomy" id="402998"/>
    <lineage>
        <taxon>Eukaryota</taxon>
        <taxon>Viridiplantae</taxon>
        <taxon>Streptophyta</taxon>
        <taxon>Embryophyta</taxon>
        <taxon>Tracheophyta</taxon>
        <taxon>Spermatophyta</taxon>
        <taxon>Magnoliopsida</taxon>
        <taxon>eudicotyledons</taxon>
        <taxon>Gunneridae</taxon>
        <taxon>Pentapetalae</taxon>
        <taxon>asterids</taxon>
        <taxon>lamiids</taxon>
        <taxon>Solanales</taxon>
        <taxon>Solanaceae</taxon>
        <taxon>Solanoideae</taxon>
        <taxon>Hyoscyameae</taxon>
        <taxon>Anisodus</taxon>
    </lineage>
</organism>
<dbReference type="EMBL" id="JAJAGQ010000021">
    <property type="protein sequence ID" value="KAJ8531031.1"/>
    <property type="molecule type" value="Genomic_DNA"/>
</dbReference>